<proteinExistence type="predicted"/>
<accession>A0A2G8KUV9</accession>
<evidence type="ECO:0008006" key="4">
    <source>
        <dbReference type="Google" id="ProtNLM"/>
    </source>
</evidence>
<dbReference type="Proteomes" id="UP000230750">
    <property type="component" value="Unassembled WGS sequence"/>
</dbReference>
<dbReference type="EMBL" id="MRZV01000356">
    <property type="protein sequence ID" value="PIK51787.1"/>
    <property type="molecule type" value="Genomic_DNA"/>
</dbReference>
<evidence type="ECO:0000256" key="1">
    <source>
        <dbReference type="SAM" id="Phobius"/>
    </source>
</evidence>
<keyword evidence="3" id="KW-1185">Reference proteome</keyword>
<gene>
    <name evidence="2" type="ORF">BSL78_11311</name>
</gene>
<organism evidence="2 3">
    <name type="scientific">Stichopus japonicus</name>
    <name type="common">Sea cucumber</name>
    <dbReference type="NCBI Taxonomy" id="307972"/>
    <lineage>
        <taxon>Eukaryota</taxon>
        <taxon>Metazoa</taxon>
        <taxon>Echinodermata</taxon>
        <taxon>Eleutherozoa</taxon>
        <taxon>Echinozoa</taxon>
        <taxon>Holothuroidea</taxon>
        <taxon>Aspidochirotacea</taxon>
        <taxon>Aspidochirotida</taxon>
        <taxon>Stichopodidae</taxon>
        <taxon>Apostichopus</taxon>
    </lineage>
</organism>
<protein>
    <recommendedName>
        <fullName evidence="4">Transmembrane protein</fullName>
    </recommendedName>
</protein>
<keyword evidence="1" id="KW-0472">Membrane</keyword>
<name>A0A2G8KUV9_STIJA</name>
<evidence type="ECO:0000313" key="2">
    <source>
        <dbReference type="EMBL" id="PIK51787.1"/>
    </source>
</evidence>
<feature type="transmembrane region" description="Helical" evidence="1">
    <location>
        <begin position="9"/>
        <end position="27"/>
    </location>
</feature>
<evidence type="ECO:0000313" key="3">
    <source>
        <dbReference type="Proteomes" id="UP000230750"/>
    </source>
</evidence>
<feature type="transmembrane region" description="Helical" evidence="1">
    <location>
        <begin position="47"/>
        <end position="72"/>
    </location>
</feature>
<keyword evidence="1" id="KW-1133">Transmembrane helix</keyword>
<dbReference type="AlphaFoldDB" id="A0A2G8KUV9"/>
<keyword evidence="1" id="KW-0812">Transmembrane</keyword>
<reference evidence="2 3" key="1">
    <citation type="journal article" date="2017" name="PLoS Biol.">
        <title>The sea cucumber genome provides insights into morphological evolution and visceral regeneration.</title>
        <authorList>
            <person name="Zhang X."/>
            <person name="Sun L."/>
            <person name="Yuan J."/>
            <person name="Sun Y."/>
            <person name="Gao Y."/>
            <person name="Zhang L."/>
            <person name="Li S."/>
            <person name="Dai H."/>
            <person name="Hamel J.F."/>
            <person name="Liu C."/>
            <person name="Yu Y."/>
            <person name="Liu S."/>
            <person name="Lin W."/>
            <person name="Guo K."/>
            <person name="Jin S."/>
            <person name="Xu P."/>
            <person name="Storey K.B."/>
            <person name="Huan P."/>
            <person name="Zhang T."/>
            <person name="Zhou Y."/>
            <person name="Zhang J."/>
            <person name="Lin C."/>
            <person name="Li X."/>
            <person name="Xing L."/>
            <person name="Huo D."/>
            <person name="Sun M."/>
            <person name="Wang L."/>
            <person name="Mercier A."/>
            <person name="Li F."/>
            <person name="Yang H."/>
            <person name="Xiang J."/>
        </authorList>
    </citation>
    <scope>NUCLEOTIDE SEQUENCE [LARGE SCALE GENOMIC DNA]</scope>
    <source>
        <strain evidence="2">Shaxun</strain>
        <tissue evidence="2">Muscle</tissue>
    </source>
</reference>
<sequence>MKSIRLSTIYCYICVLCIVITVTSSMETNSTSPDLKVHKGLKREEKAAIWAALFGGIVFFVGLGIFVHGFFVRQYSDDYEYMNRIGTLQDEHRRPVAAK</sequence>
<comment type="caution">
    <text evidence="2">The sequence shown here is derived from an EMBL/GenBank/DDBJ whole genome shotgun (WGS) entry which is preliminary data.</text>
</comment>